<feature type="transmembrane region" description="Helical" evidence="10">
    <location>
        <begin position="243"/>
        <end position="266"/>
    </location>
</feature>
<protein>
    <submittedName>
        <fullName evidence="12">ATP-binding cassette transporter subfamily A</fullName>
    </submittedName>
</protein>
<dbReference type="InterPro" id="IPR013525">
    <property type="entry name" value="ABC2_TM"/>
</dbReference>
<keyword evidence="2" id="KW-0813">Transport</keyword>
<keyword evidence="8 10" id="KW-0472">Membrane</keyword>
<evidence type="ECO:0000256" key="2">
    <source>
        <dbReference type="ARBA" id="ARBA00022448"/>
    </source>
</evidence>
<evidence type="ECO:0000256" key="3">
    <source>
        <dbReference type="ARBA" id="ARBA00022692"/>
    </source>
</evidence>
<evidence type="ECO:0000313" key="13">
    <source>
        <dbReference type="EnsemblMetazoa" id="NP_999814"/>
    </source>
</evidence>
<feature type="transmembrane region" description="Helical" evidence="10">
    <location>
        <begin position="20"/>
        <end position="42"/>
    </location>
</feature>
<feature type="transmembrane region" description="Helical" evidence="10">
    <location>
        <begin position="1286"/>
        <end position="1309"/>
    </location>
</feature>
<dbReference type="GO" id="GO:0005524">
    <property type="term" value="F:ATP binding"/>
    <property type="evidence" value="ECO:0007669"/>
    <property type="project" value="UniProtKB-KW"/>
</dbReference>
<evidence type="ECO:0000256" key="9">
    <source>
        <dbReference type="SAM" id="MobiDB-lite"/>
    </source>
</evidence>
<feature type="region of interest" description="Disordered" evidence="9">
    <location>
        <begin position="489"/>
        <end position="511"/>
    </location>
</feature>
<organism evidence="12">
    <name type="scientific">Strongylocentrotus purpuratus</name>
    <name type="common">Purple sea urchin</name>
    <dbReference type="NCBI Taxonomy" id="7668"/>
    <lineage>
        <taxon>Eukaryota</taxon>
        <taxon>Metazoa</taxon>
        <taxon>Echinodermata</taxon>
        <taxon>Eleutherozoa</taxon>
        <taxon>Echinozoa</taxon>
        <taxon>Echinoidea</taxon>
        <taxon>Euechinoidea</taxon>
        <taxon>Echinacea</taxon>
        <taxon>Camarodonta</taxon>
        <taxon>Echinidea</taxon>
        <taxon>Strongylocentrotidae</taxon>
        <taxon>Strongylocentrotus</taxon>
    </lineage>
</organism>
<dbReference type="InterPro" id="IPR003593">
    <property type="entry name" value="AAA+_ATPase"/>
</dbReference>
<keyword evidence="6 12" id="KW-0067">ATP-binding</keyword>
<keyword evidence="3 10" id="KW-0812">Transmembrane</keyword>
<dbReference type="Proteomes" id="UP000007110">
    <property type="component" value="Unassembled WGS sequence"/>
</dbReference>
<reference evidence="14" key="2">
    <citation type="submission" date="2015-02" db="EMBL/GenBank/DDBJ databases">
        <title>Genome sequencing for Strongylocentrotus purpuratus.</title>
        <authorList>
            <person name="Murali S."/>
            <person name="Liu Y."/>
            <person name="Vee V."/>
            <person name="English A."/>
            <person name="Wang M."/>
            <person name="Skinner E."/>
            <person name="Han Y."/>
            <person name="Muzny D.M."/>
            <person name="Worley K.C."/>
            <person name="Gibbs R.A."/>
        </authorList>
    </citation>
    <scope>NUCLEOTIDE SEQUENCE</scope>
</reference>
<name>Q8MUA3_STRPU</name>
<dbReference type="Pfam" id="PF12698">
    <property type="entry name" value="ABC2_membrane_3"/>
    <property type="match status" value="2"/>
</dbReference>
<feature type="transmembrane region" description="Helical" evidence="10">
    <location>
        <begin position="287"/>
        <end position="320"/>
    </location>
</feature>
<feature type="domain" description="ABC transporter" evidence="11">
    <location>
        <begin position="1444"/>
        <end position="1676"/>
    </location>
</feature>
<dbReference type="PROSITE" id="PS50893">
    <property type="entry name" value="ABC_TRANSPORTER_2"/>
    <property type="match status" value="2"/>
</dbReference>
<evidence type="ECO:0000256" key="4">
    <source>
        <dbReference type="ARBA" id="ARBA00022737"/>
    </source>
</evidence>
<evidence type="ECO:0000259" key="11">
    <source>
        <dbReference type="PROSITE" id="PS50893"/>
    </source>
</evidence>
<dbReference type="OrthoDB" id="6512918at2759"/>
<reference evidence="12" key="1">
    <citation type="journal article" date="2002" name="J. Biol. Chem.">
        <title>An ATP-binding cassette transporter is a major glycoprotein of sea urchin sperm membranes.</title>
        <authorList>
            <person name="Mengerink K.J."/>
            <person name="Vacquier V.D."/>
        </authorList>
    </citation>
    <scope>NUCLEOTIDE SEQUENCE</scope>
    <source>
        <tissue evidence="12">Testis</tissue>
    </source>
</reference>
<dbReference type="PANTHER" id="PTHR19229">
    <property type="entry name" value="ATP-BINDING CASSETTE TRANSPORTER SUBFAMILY A ABCA"/>
    <property type="match status" value="1"/>
</dbReference>
<feature type="region of interest" description="Disordered" evidence="9">
    <location>
        <begin position="833"/>
        <end position="853"/>
    </location>
</feature>
<evidence type="ECO:0000256" key="10">
    <source>
        <dbReference type="SAM" id="Phobius"/>
    </source>
</evidence>
<evidence type="ECO:0000313" key="12">
    <source>
        <dbReference type="EMBL" id="AAM94613.1"/>
    </source>
</evidence>
<feature type="transmembrane region" description="Helical" evidence="10">
    <location>
        <begin position="915"/>
        <end position="933"/>
    </location>
</feature>
<dbReference type="FunFam" id="3.40.50.300:FF:000327">
    <property type="entry name" value="ATP-binding cassette sub-family A member 3"/>
    <property type="match status" value="1"/>
</dbReference>
<evidence type="ECO:0000256" key="1">
    <source>
        <dbReference type="ARBA" id="ARBA00004141"/>
    </source>
</evidence>
<dbReference type="EMBL" id="AF529424">
    <property type="protein sequence ID" value="AAM94613.1"/>
    <property type="molecule type" value="mRNA"/>
</dbReference>
<feature type="transmembrane region" description="Helical" evidence="10">
    <location>
        <begin position="326"/>
        <end position="351"/>
    </location>
</feature>
<dbReference type="InterPro" id="IPR027417">
    <property type="entry name" value="P-loop_NTPase"/>
</dbReference>
<dbReference type="Gene3D" id="3.40.50.300">
    <property type="entry name" value="P-loop containing nucleotide triphosphate hydrolases"/>
    <property type="match status" value="2"/>
</dbReference>
<dbReference type="GO" id="GO:0140359">
    <property type="term" value="F:ABC-type transporter activity"/>
    <property type="evidence" value="ECO:0007669"/>
    <property type="project" value="InterPro"/>
</dbReference>
<evidence type="ECO:0000256" key="5">
    <source>
        <dbReference type="ARBA" id="ARBA00022741"/>
    </source>
</evidence>
<sequence>MGRRLNQFGLLLWKNFILQFRRPIGTTFEILVPIACASLLLLARNLIKIDEKCFTTFDEEFVDTGHGFSLDDLSTIEGCIANGTSCPAIAFYPNNTVTFPIMELVSGISGFPLSTRNFSSASEMGAIVTEGDLEYYAAVEFDMDYDATEIPTVMKYTIRLPHDIASFGSWFTELNIFPWLGLGPSRINNYKKRFILIQNIIDRVVIAAQAYVYTSNPAVFIAAQNMEYGMQQFPYPAYTDDRFIISIESLMPLLLFLSFIYGAGSITRELTFEKECRLKESMKMMGLANWMHWLAWFIKYFVYLLIPTILILVIVVVGNIFPNSSIVILLIYFVLWMVATIAWSFLVSCFFSRARLGLIFGMVLWFLNYLPMFFLDFKSSSDATKTAVCLLSNTCMGEGVLVLARYELKGEGAQFSNIGESPSEGSTFSMGSVFGMLILDTVLYLLITWYVEGVYPGTYGIPKPFYFPFQPSYWCGYKPTKVDVNPDGDDVVEGPGQTQPAHANHEDEPTNLEAGITISNLTKVYKSSVGSKLAVDNLSVSMFKGQITALLGHNGAGKTTTMSILTGLYTPSSGKALVNGHSILDDMEGVRQSLGLCPQHNVLFDRLTVKEHLKFFIRLKGKSGPDADAEINQMIEDLQLVDKTNTLSTKLSGGMKRKLSCAIALIGGSEIVILDEPTSGMDPYARRATWDLLLKYKAGRTMVLTTHFMDEADLLGDRIAIMADGQLRASGSSLFLKNRFGIGYHLTLVQNEKVDMNSIQHMIKNHIPNASLESRVGSEIDYILPRESSSTFKDLFTQLENERGPLGIDSFGVSVTTMEEVFMKVGEMVDEEEANGGGMMRRRSSLIPPPRPAQADPVIYTNGEAGVKDPNVKISLFGINSGQSALVTGIFLKFLQFKAIFIKRFLCALRDKKSVITQFILPIVFVILGIVLLKTSSDPTDDRARLLNLKNISEYAPSGSAKVFYADLTGSEHFEYLEALMESLTVNPVNITSDLMNAMDDNAGNLINGVSRTSNSECCNYTNMVLSEYCQEYLYNDGAGRTVCDDVTTFGYYNCPTCVADTDEDVTDCSVGANSSTVTTDTLYLSNYILGIADTQNFFYDNVASYILSTTPGGNTKLTIGYSNQGLHIPAEALNGAANIMLKYFTNDSFAIETINYPLPRNAQSQEDAAVASTEVFYFALLLLFGLAFLTASFILFIVNEKQTKSKHLQFVSGLDTITYWLSNYCWDVINYLFIWIIIIILVAASSVDAYTGENLDSFVVVLLLFGLAAISFVYLFSLLFNSSVIAYALTAFALSLIGMGSLIAVFILEILEEESAAKYTDYIFNLLPTHALARSIMFIATNDAIRTSCESSKLAREQCANSNVSYALNNLDWKQPGIGLNCTYLALEAIIYLLLTIIIELGFGYSCCVSNYFKDSGLPQDPDVAEEKILVDNTDPHDSKYAVIIKNLAKVYRGKRTPAVDKLSVTIPKGECFGLLGVNGAGKTTTFGMLTGDVRMSAGTAYMGGYDIQTQRRKVQQRIGYCPQFDALVERLTGREVLMLFARLRGIPSNQMISVVDHTIDHLNLNKWQDKLCGTYSGGNKRKLSTAVALVGNPPIVLLDEPTSGMDPKARRYLWDSLTSIMEGGRSIILTSHSMEECEALCTRLAIMVNGQFKCLGSTQHLKSRFGTGYTLIIKTSTPALIAPTKAFVAEGFEGAVLLEQHQQLVHYQVDSGTTNWSFIFGLLEENKERLGIVDYSVSQTTLEQVFINFAKDQHVDPRAKPE</sequence>
<dbReference type="Pfam" id="PF23321">
    <property type="entry name" value="R1_ABCA1"/>
    <property type="match status" value="1"/>
</dbReference>
<feature type="domain" description="ABC transporter" evidence="11">
    <location>
        <begin position="516"/>
        <end position="749"/>
    </location>
</feature>
<evidence type="ECO:0000313" key="14">
    <source>
        <dbReference type="Proteomes" id="UP000007110"/>
    </source>
</evidence>
<proteinExistence type="evidence at transcript level"/>
<dbReference type="InterPro" id="IPR026082">
    <property type="entry name" value="ABCA"/>
</dbReference>
<feature type="transmembrane region" description="Helical" evidence="10">
    <location>
        <begin position="1176"/>
        <end position="1199"/>
    </location>
</feature>
<feature type="transmembrane region" description="Helical" evidence="10">
    <location>
        <begin position="1259"/>
        <end position="1280"/>
    </location>
</feature>
<feature type="transmembrane region" description="Helical" evidence="10">
    <location>
        <begin position="200"/>
        <end position="223"/>
    </location>
</feature>
<dbReference type="SUPFAM" id="SSF52540">
    <property type="entry name" value="P-loop containing nucleoside triphosphate hydrolases"/>
    <property type="match status" value="2"/>
</dbReference>
<evidence type="ECO:0000256" key="8">
    <source>
        <dbReference type="ARBA" id="ARBA00023136"/>
    </source>
</evidence>
<dbReference type="PANTHER" id="PTHR19229:SF268">
    <property type="entry name" value="ABC TRANSPORTER DOMAIN-CONTAINING PROTEIN"/>
    <property type="match status" value="1"/>
</dbReference>
<dbReference type="InterPro" id="IPR003439">
    <property type="entry name" value="ABC_transporter-like_ATP-bd"/>
</dbReference>
<accession>Q8MUA3</accession>
<keyword evidence="14" id="KW-1185">Reference proteome</keyword>
<keyword evidence="7 10" id="KW-1133">Transmembrane helix</keyword>
<dbReference type="GO" id="GO:0016887">
    <property type="term" value="F:ATP hydrolysis activity"/>
    <property type="evidence" value="ECO:0007669"/>
    <property type="project" value="InterPro"/>
</dbReference>
<dbReference type="Pfam" id="PF00005">
    <property type="entry name" value="ABC_tran"/>
    <property type="match status" value="2"/>
</dbReference>
<dbReference type="GO" id="GO:0016020">
    <property type="term" value="C:membrane"/>
    <property type="evidence" value="ECO:0007669"/>
    <property type="project" value="UniProtKB-SubCell"/>
</dbReference>
<dbReference type="FunFam" id="3.40.50.300:FF:000298">
    <property type="entry name" value="ATP-binding cassette sub-family A member 12"/>
    <property type="match status" value="1"/>
</dbReference>
<dbReference type="InterPro" id="IPR056264">
    <property type="entry name" value="R2_ABCA1-4-like"/>
</dbReference>
<dbReference type="RefSeq" id="NP_999814.1">
    <property type="nucleotide sequence ID" value="NM_214649.1"/>
</dbReference>
<reference evidence="13" key="3">
    <citation type="submission" date="2021-01" db="UniProtKB">
        <authorList>
            <consortium name="EnsemblMetazoa"/>
        </authorList>
    </citation>
    <scope>IDENTIFICATION</scope>
</reference>
<dbReference type="GeneID" id="373526"/>
<evidence type="ECO:0000256" key="7">
    <source>
        <dbReference type="ARBA" id="ARBA00022989"/>
    </source>
</evidence>
<dbReference type="KEGG" id="spu:373526"/>
<dbReference type="SMART" id="SM00382">
    <property type="entry name" value="AAA"/>
    <property type="match status" value="2"/>
</dbReference>
<feature type="transmembrane region" description="Helical" evidence="10">
    <location>
        <begin position="1385"/>
        <end position="1406"/>
    </location>
</feature>
<evidence type="ECO:0000256" key="6">
    <source>
        <dbReference type="ARBA" id="ARBA00022840"/>
    </source>
</evidence>
<dbReference type="EnsemblMetazoa" id="NM_214649">
    <property type="protein sequence ID" value="NP_999814"/>
    <property type="gene ID" value="LOC373526"/>
</dbReference>
<feature type="transmembrane region" description="Helical" evidence="10">
    <location>
        <begin position="358"/>
        <end position="375"/>
    </location>
</feature>
<comment type="subcellular location">
    <subcellularLocation>
        <location evidence="1">Membrane</location>
        <topology evidence="1">Multi-pass membrane protein</topology>
    </subcellularLocation>
</comment>
<keyword evidence="4" id="KW-0677">Repeat</keyword>
<dbReference type="CDD" id="cd03263">
    <property type="entry name" value="ABC_subfamily_A"/>
    <property type="match status" value="2"/>
</dbReference>
<keyword evidence="5" id="KW-0547">Nucleotide-binding</keyword>
<feature type="transmembrane region" description="Helical" evidence="10">
    <location>
        <begin position="1233"/>
        <end position="1252"/>
    </location>
</feature>